<name>A0ABW9RHW4_9BACT</name>
<protein>
    <submittedName>
        <fullName evidence="7">Fatty acid hydroxylase family protein</fullName>
    </submittedName>
</protein>
<evidence type="ECO:0000256" key="4">
    <source>
        <dbReference type="ARBA" id="ARBA00023136"/>
    </source>
</evidence>
<evidence type="ECO:0000256" key="2">
    <source>
        <dbReference type="ARBA" id="ARBA00022692"/>
    </source>
</evidence>
<keyword evidence="3 5" id="KW-1133">Transmembrane helix</keyword>
<organism evidence="7 8">
    <name type="scientific">Fulvivirga kasyanovii</name>
    <dbReference type="NCBI Taxonomy" id="396812"/>
    <lineage>
        <taxon>Bacteria</taxon>
        <taxon>Pseudomonadati</taxon>
        <taxon>Bacteroidota</taxon>
        <taxon>Cytophagia</taxon>
        <taxon>Cytophagales</taxon>
        <taxon>Fulvivirgaceae</taxon>
        <taxon>Fulvivirga</taxon>
    </lineage>
</organism>
<feature type="transmembrane region" description="Helical" evidence="5">
    <location>
        <begin position="103"/>
        <end position="126"/>
    </location>
</feature>
<keyword evidence="4 5" id="KW-0472">Membrane</keyword>
<evidence type="ECO:0000256" key="1">
    <source>
        <dbReference type="ARBA" id="ARBA00004370"/>
    </source>
</evidence>
<dbReference type="Proteomes" id="UP000798808">
    <property type="component" value="Unassembled WGS sequence"/>
</dbReference>
<comment type="caution">
    <text evidence="7">The sequence shown here is derived from an EMBL/GenBank/DDBJ whole genome shotgun (WGS) entry which is preliminary data.</text>
</comment>
<feature type="transmembrane region" description="Helical" evidence="5">
    <location>
        <begin position="7"/>
        <end position="26"/>
    </location>
</feature>
<dbReference type="PANTHER" id="PTHR11863">
    <property type="entry name" value="STEROL DESATURASE"/>
    <property type="match status" value="1"/>
</dbReference>
<dbReference type="Pfam" id="PF04116">
    <property type="entry name" value="FA_hydroxylase"/>
    <property type="match status" value="1"/>
</dbReference>
<keyword evidence="2 5" id="KW-0812">Transmembrane</keyword>
<proteinExistence type="predicted"/>
<dbReference type="InterPro" id="IPR006694">
    <property type="entry name" value="Fatty_acid_hydroxylase"/>
</dbReference>
<evidence type="ECO:0000313" key="8">
    <source>
        <dbReference type="Proteomes" id="UP000798808"/>
    </source>
</evidence>
<evidence type="ECO:0000256" key="3">
    <source>
        <dbReference type="ARBA" id="ARBA00022989"/>
    </source>
</evidence>
<comment type="subcellular location">
    <subcellularLocation>
        <location evidence="1">Membrane</location>
    </subcellularLocation>
</comment>
<feature type="transmembrane region" description="Helical" evidence="5">
    <location>
        <begin position="38"/>
        <end position="58"/>
    </location>
</feature>
<dbReference type="InterPro" id="IPR050307">
    <property type="entry name" value="Sterol_Desaturase_Related"/>
</dbReference>
<evidence type="ECO:0000256" key="5">
    <source>
        <dbReference type="SAM" id="Phobius"/>
    </source>
</evidence>
<evidence type="ECO:0000259" key="6">
    <source>
        <dbReference type="Pfam" id="PF04116"/>
    </source>
</evidence>
<accession>A0ABW9RHW4</accession>
<gene>
    <name evidence="7" type="ORF">E1163_01650</name>
</gene>
<reference evidence="7 8" key="1">
    <citation type="submission" date="2019-02" db="EMBL/GenBank/DDBJ databases">
        <authorList>
            <person name="Goldberg S.R."/>
            <person name="Haltli B.A."/>
            <person name="Correa H."/>
            <person name="Russell K.G."/>
        </authorList>
    </citation>
    <scope>NUCLEOTIDE SEQUENCE [LARGE SCALE GENOMIC DNA]</scope>
    <source>
        <strain evidence="7 8">JCM 16186</strain>
    </source>
</reference>
<evidence type="ECO:0000313" key="7">
    <source>
        <dbReference type="EMBL" id="MTI23648.1"/>
    </source>
</evidence>
<keyword evidence="8" id="KW-1185">Reference proteome</keyword>
<sequence>MLHSLKSVVIFGFSGIPLIFLIRHRIIDLVPDTPLNILTGLIILVIWNEIHFFMVHRLMHLPYFMKRVHYVHHRSRVPTVYSVYSFHWFEALLLSTVPVTIALIIPLSATAIFIFPLVSILLNYAGHCNYRFWSGKAPGFLAFGTNHNHHHSRAKRNYGFASGLLDRINNKLFNKS</sequence>
<feature type="transmembrane region" description="Helical" evidence="5">
    <location>
        <begin position="79"/>
        <end position="97"/>
    </location>
</feature>
<dbReference type="EMBL" id="SMLW01000263">
    <property type="protein sequence ID" value="MTI23648.1"/>
    <property type="molecule type" value="Genomic_DNA"/>
</dbReference>
<feature type="domain" description="Fatty acid hydroxylase" evidence="6">
    <location>
        <begin position="42"/>
        <end position="168"/>
    </location>
</feature>